<dbReference type="EMBL" id="WTPW01000294">
    <property type="protein sequence ID" value="KAF0525829.1"/>
    <property type="molecule type" value="Genomic_DNA"/>
</dbReference>
<keyword evidence="2" id="KW-1185">Reference proteome</keyword>
<evidence type="ECO:0000313" key="1">
    <source>
        <dbReference type="EMBL" id="KAF0525829.1"/>
    </source>
</evidence>
<dbReference type="AlphaFoldDB" id="A0A8H4ARK4"/>
<comment type="caution">
    <text evidence="1">The sequence shown here is derived from an EMBL/GenBank/DDBJ whole genome shotgun (WGS) entry which is preliminary data.</text>
</comment>
<evidence type="ECO:0000313" key="2">
    <source>
        <dbReference type="Proteomes" id="UP000439903"/>
    </source>
</evidence>
<sequence length="69" mass="7470">MQPLKMTDKAINAEASTSYAVTAEAFDENTDDKNAVDECTVDENAIDNKTNSCKNKITKANNNGINNSN</sequence>
<dbReference type="Proteomes" id="UP000439903">
    <property type="component" value="Unassembled WGS sequence"/>
</dbReference>
<organism evidence="1 2">
    <name type="scientific">Gigaspora margarita</name>
    <dbReference type="NCBI Taxonomy" id="4874"/>
    <lineage>
        <taxon>Eukaryota</taxon>
        <taxon>Fungi</taxon>
        <taxon>Fungi incertae sedis</taxon>
        <taxon>Mucoromycota</taxon>
        <taxon>Glomeromycotina</taxon>
        <taxon>Glomeromycetes</taxon>
        <taxon>Diversisporales</taxon>
        <taxon>Gigasporaceae</taxon>
        <taxon>Gigaspora</taxon>
    </lineage>
</organism>
<reference evidence="1 2" key="1">
    <citation type="journal article" date="2019" name="Environ. Microbiol.">
        <title>At the nexus of three kingdoms: the genome of the mycorrhizal fungus Gigaspora margarita provides insights into plant, endobacterial and fungal interactions.</title>
        <authorList>
            <person name="Venice F."/>
            <person name="Ghignone S."/>
            <person name="Salvioli di Fossalunga A."/>
            <person name="Amselem J."/>
            <person name="Novero M."/>
            <person name="Xianan X."/>
            <person name="Sedzielewska Toro K."/>
            <person name="Morin E."/>
            <person name="Lipzen A."/>
            <person name="Grigoriev I.V."/>
            <person name="Henrissat B."/>
            <person name="Martin F.M."/>
            <person name="Bonfante P."/>
        </authorList>
    </citation>
    <scope>NUCLEOTIDE SEQUENCE [LARGE SCALE GENOMIC DNA]</scope>
    <source>
        <strain evidence="1 2">BEG34</strain>
    </source>
</reference>
<protein>
    <submittedName>
        <fullName evidence="1">Uncharacterized protein</fullName>
    </submittedName>
</protein>
<gene>
    <name evidence="1" type="ORF">F8M41_014320</name>
</gene>
<accession>A0A8H4ARK4</accession>
<proteinExistence type="predicted"/>
<name>A0A8H4ARK4_GIGMA</name>
<dbReference type="OrthoDB" id="2482849at2759"/>